<comment type="caution">
    <text evidence="3">The sequence shown here is derived from an EMBL/GenBank/DDBJ whole genome shotgun (WGS) entry which is preliminary data.</text>
</comment>
<feature type="region of interest" description="Disordered" evidence="2">
    <location>
        <begin position="356"/>
        <end position="399"/>
    </location>
</feature>
<dbReference type="PANTHER" id="PTHR21549">
    <property type="entry name" value="MUTATED IN BLADDER CANCER 1"/>
    <property type="match status" value="1"/>
</dbReference>
<keyword evidence="1" id="KW-0175">Coiled coil</keyword>
<accession>A0A9D3T7H0</accession>
<reference evidence="3" key="1">
    <citation type="submission" date="2021-01" db="EMBL/GenBank/DDBJ databases">
        <authorList>
            <person name="Zahm M."/>
            <person name="Roques C."/>
            <person name="Cabau C."/>
            <person name="Klopp C."/>
            <person name="Donnadieu C."/>
            <person name="Jouanno E."/>
            <person name="Lampietro C."/>
            <person name="Louis A."/>
            <person name="Herpin A."/>
            <person name="Echchiki A."/>
            <person name="Berthelot C."/>
            <person name="Parey E."/>
            <person name="Roest-Crollius H."/>
            <person name="Braasch I."/>
            <person name="Postlethwait J."/>
            <person name="Bobe J."/>
            <person name="Montfort J."/>
            <person name="Bouchez O."/>
            <person name="Begum T."/>
            <person name="Mejri S."/>
            <person name="Adams A."/>
            <person name="Chen W.-J."/>
            <person name="Guiguen Y."/>
        </authorList>
    </citation>
    <scope>NUCLEOTIDE SEQUENCE</scope>
    <source>
        <strain evidence="3">YG-15Mar2019-1</strain>
        <tissue evidence="3">Brain</tissue>
    </source>
</reference>
<evidence type="ECO:0000256" key="1">
    <source>
        <dbReference type="ARBA" id="ARBA00023054"/>
    </source>
</evidence>
<evidence type="ECO:0000313" key="4">
    <source>
        <dbReference type="Proteomes" id="UP001046870"/>
    </source>
</evidence>
<proteinExistence type="predicted"/>
<sequence>MYIRRALTVFQIKRVLHVAQRTRESTLLRLHRQAWSQEQSRLIKAGEKVEAELLSFLIQNAVGLDFTSHMQEYELSLEKERERFRVATVTPIWQLREDLQCRLSEVASQQCPLPSRPPDWDRVLQEVSSVKDQQEAVQQTLQSECQSVEQEISAMGLEECLSSTQGIVGDLGQVPEEVLRAKCPYPDLKASLLHEFNTLNEKYGSRLQSIRDRLQGVGRCCGWPEEEHMVFQMIVSQYPGDLNNHRTLYTDMLLRLLPHRTKQELTEHERAWDWHRFTLAQQQALIQSWRRDQASLLAKVLSVLQEARVAHQEELMARSERRHQQEISAQLKEKLHQWHAQQEEVARLEEAMATRRREEEEERLRRKQERDEARRTLQKERVKQFHSEKQRKREELQRRDQQRLEELRTLMAEQARRDKERVQFREVLLQQHREEREARALLKLKEEKEREGRLEALRNQVAVEAEADPERMMGETKAWRSRQRAGEEFVLQKPLHLLYTFTDRQIVSDPRVRIEQALREAGLHDTLYAQAVLSSVRPPRRPRRDTESTVFKS</sequence>
<keyword evidence="4" id="KW-1185">Reference proteome</keyword>
<evidence type="ECO:0000256" key="2">
    <source>
        <dbReference type="SAM" id="MobiDB-lite"/>
    </source>
</evidence>
<dbReference type="PANTHER" id="PTHR21549:SF1">
    <property type="entry name" value="COILED-COIL DOMAIN-CONTAINING PROTEIN 148"/>
    <property type="match status" value="1"/>
</dbReference>
<name>A0A9D3T7H0_MEGAT</name>
<gene>
    <name evidence="3" type="ORF">MATL_G00183660</name>
</gene>
<dbReference type="AlphaFoldDB" id="A0A9D3T7H0"/>
<evidence type="ECO:0000313" key="3">
    <source>
        <dbReference type="EMBL" id="KAG7464100.1"/>
    </source>
</evidence>
<dbReference type="EMBL" id="JAFDVH010000015">
    <property type="protein sequence ID" value="KAG7464100.1"/>
    <property type="molecule type" value="Genomic_DNA"/>
</dbReference>
<organism evidence="3 4">
    <name type="scientific">Megalops atlanticus</name>
    <name type="common">Tarpon</name>
    <name type="synonym">Clupea gigantea</name>
    <dbReference type="NCBI Taxonomy" id="7932"/>
    <lineage>
        <taxon>Eukaryota</taxon>
        <taxon>Metazoa</taxon>
        <taxon>Chordata</taxon>
        <taxon>Craniata</taxon>
        <taxon>Vertebrata</taxon>
        <taxon>Euteleostomi</taxon>
        <taxon>Actinopterygii</taxon>
        <taxon>Neopterygii</taxon>
        <taxon>Teleostei</taxon>
        <taxon>Elopiformes</taxon>
        <taxon>Megalopidae</taxon>
        <taxon>Megalops</taxon>
    </lineage>
</organism>
<dbReference type="OrthoDB" id="448087at2759"/>
<dbReference type="InterPro" id="IPR039902">
    <property type="entry name" value="CCDC148/CCDC112"/>
</dbReference>
<protein>
    <recommendedName>
        <fullName evidence="5">Coiled-coil domain containing 148</fullName>
    </recommendedName>
</protein>
<dbReference type="Proteomes" id="UP001046870">
    <property type="component" value="Chromosome 15"/>
</dbReference>
<evidence type="ECO:0008006" key="5">
    <source>
        <dbReference type="Google" id="ProtNLM"/>
    </source>
</evidence>